<evidence type="ECO:0008006" key="2">
    <source>
        <dbReference type="Google" id="ProtNLM"/>
    </source>
</evidence>
<dbReference type="AlphaFoldDB" id="A0A6J4S1L1"/>
<reference evidence="1" key="1">
    <citation type="submission" date="2020-02" db="EMBL/GenBank/DDBJ databases">
        <authorList>
            <person name="Meier V. D."/>
        </authorList>
    </citation>
    <scope>NUCLEOTIDE SEQUENCE</scope>
    <source>
        <strain evidence="1">AVDCRST_MAG17</strain>
    </source>
</reference>
<gene>
    <name evidence="1" type="ORF">AVDCRST_MAG17-286</name>
</gene>
<dbReference type="EMBL" id="CADCVV010000016">
    <property type="protein sequence ID" value="CAA9482961.1"/>
    <property type="molecule type" value="Genomic_DNA"/>
</dbReference>
<accession>A0A6J4S1L1</accession>
<dbReference type="SUPFAM" id="SSF52172">
    <property type="entry name" value="CheY-like"/>
    <property type="match status" value="1"/>
</dbReference>
<protein>
    <recommendedName>
        <fullName evidence="2">Response regulatory domain-containing protein</fullName>
    </recommendedName>
</protein>
<sequence>MARVAVLCPDLLFGSKLEGGLRAAGHEVTRYEDEPNARAADAEVLVVDLGAEDLDGATLVESMRADGELDGVATLGFYPHVEQDTRARAEAVGFDLVVPRSRMAREMGVLVDRLAPGSGSGDRGG</sequence>
<proteinExistence type="predicted"/>
<name>A0A6J4S1L1_9ACTN</name>
<dbReference type="InterPro" id="IPR011006">
    <property type="entry name" value="CheY-like_superfamily"/>
</dbReference>
<evidence type="ECO:0000313" key="1">
    <source>
        <dbReference type="EMBL" id="CAA9482961.1"/>
    </source>
</evidence>
<organism evidence="1">
    <name type="scientific">uncultured Solirubrobacterales bacterium</name>
    <dbReference type="NCBI Taxonomy" id="768556"/>
    <lineage>
        <taxon>Bacteria</taxon>
        <taxon>Bacillati</taxon>
        <taxon>Actinomycetota</taxon>
        <taxon>Thermoleophilia</taxon>
        <taxon>Solirubrobacterales</taxon>
        <taxon>environmental samples</taxon>
    </lineage>
</organism>